<keyword evidence="5" id="KW-1185">Reference proteome</keyword>
<protein>
    <submittedName>
        <fullName evidence="4">Prefoldin subunit 6</fullName>
    </submittedName>
</protein>
<dbReference type="AlphaFoldDB" id="A0A9P4S439"/>
<dbReference type="Gene3D" id="1.10.287.370">
    <property type="match status" value="1"/>
</dbReference>
<dbReference type="GO" id="GO:0016272">
    <property type="term" value="C:prefoldin complex"/>
    <property type="evidence" value="ECO:0007669"/>
    <property type="project" value="InterPro"/>
</dbReference>
<dbReference type="CDD" id="cd23161">
    <property type="entry name" value="Prefoldin_6"/>
    <property type="match status" value="1"/>
</dbReference>
<name>A0A9P4S439_9PEZI</name>
<dbReference type="Proteomes" id="UP000799429">
    <property type="component" value="Unassembled WGS sequence"/>
</dbReference>
<dbReference type="PANTHER" id="PTHR21431:SF0">
    <property type="entry name" value="PREFOLDIN SUBUNIT 6"/>
    <property type="match status" value="1"/>
</dbReference>
<evidence type="ECO:0000256" key="3">
    <source>
        <dbReference type="SAM" id="Coils"/>
    </source>
</evidence>
<evidence type="ECO:0000256" key="2">
    <source>
        <dbReference type="ARBA" id="ARBA00023186"/>
    </source>
</evidence>
<sequence length="125" mass="14371">MTHMQKKLQELSEDYQKLQTELSTTVNARQKLESQQQENQGVQKEFAKLPEDADVYKLVGPVLLKQEKSEAVLAVDGRLEFIEKEIKRIETQISEIQEKSEKKKMEIIRVQSEAQEQPQAVTAAS</sequence>
<keyword evidence="2" id="KW-0143">Chaperone</keyword>
<dbReference type="InterPro" id="IPR002777">
    <property type="entry name" value="PFD_beta-like"/>
</dbReference>
<feature type="coiled-coil region" evidence="3">
    <location>
        <begin position="1"/>
        <end position="45"/>
    </location>
</feature>
<dbReference type="GO" id="GO:0051131">
    <property type="term" value="P:chaperone-mediated protein complex assembly"/>
    <property type="evidence" value="ECO:0007669"/>
    <property type="project" value="TreeGrafter"/>
</dbReference>
<organism evidence="4 5">
    <name type="scientific">Patellaria atrata CBS 101060</name>
    <dbReference type="NCBI Taxonomy" id="1346257"/>
    <lineage>
        <taxon>Eukaryota</taxon>
        <taxon>Fungi</taxon>
        <taxon>Dikarya</taxon>
        <taxon>Ascomycota</taxon>
        <taxon>Pezizomycotina</taxon>
        <taxon>Dothideomycetes</taxon>
        <taxon>Dothideomycetes incertae sedis</taxon>
        <taxon>Patellariales</taxon>
        <taxon>Patellariaceae</taxon>
        <taxon>Patellaria</taxon>
    </lineage>
</organism>
<comment type="caution">
    <text evidence="4">The sequence shown here is derived from an EMBL/GenBank/DDBJ whole genome shotgun (WGS) entry which is preliminary data.</text>
</comment>
<dbReference type="GO" id="GO:0005737">
    <property type="term" value="C:cytoplasm"/>
    <property type="evidence" value="ECO:0007669"/>
    <property type="project" value="TreeGrafter"/>
</dbReference>
<accession>A0A9P4S439</accession>
<feature type="coiled-coil region" evidence="3">
    <location>
        <begin position="79"/>
        <end position="106"/>
    </location>
</feature>
<evidence type="ECO:0000313" key="5">
    <source>
        <dbReference type="Proteomes" id="UP000799429"/>
    </source>
</evidence>
<dbReference type="SUPFAM" id="SSF46579">
    <property type="entry name" value="Prefoldin"/>
    <property type="match status" value="1"/>
</dbReference>
<dbReference type="PANTHER" id="PTHR21431">
    <property type="entry name" value="PREFOLDIN SUBUNIT 6"/>
    <property type="match status" value="1"/>
</dbReference>
<dbReference type="InterPro" id="IPR009053">
    <property type="entry name" value="Prefoldin"/>
</dbReference>
<dbReference type="GO" id="GO:0051087">
    <property type="term" value="F:protein-folding chaperone binding"/>
    <property type="evidence" value="ECO:0007669"/>
    <property type="project" value="TreeGrafter"/>
</dbReference>
<evidence type="ECO:0000313" key="4">
    <source>
        <dbReference type="EMBL" id="KAF2835794.1"/>
    </source>
</evidence>
<dbReference type="OrthoDB" id="248120at2759"/>
<gene>
    <name evidence="4" type="ORF">M501DRAFT_997458</name>
</gene>
<dbReference type="GO" id="GO:0051082">
    <property type="term" value="F:unfolded protein binding"/>
    <property type="evidence" value="ECO:0007669"/>
    <property type="project" value="InterPro"/>
</dbReference>
<evidence type="ECO:0000256" key="1">
    <source>
        <dbReference type="ARBA" id="ARBA00008045"/>
    </source>
</evidence>
<keyword evidence="3" id="KW-0175">Coiled coil</keyword>
<dbReference type="EMBL" id="MU006106">
    <property type="protein sequence ID" value="KAF2835794.1"/>
    <property type="molecule type" value="Genomic_DNA"/>
</dbReference>
<dbReference type="GO" id="GO:0006457">
    <property type="term" value="P:protein folding"/>
    <property type="evidence" value="ECO:0007669"/>
    <property type="project" value="InterPro"/>
</dbReference>
<comment type="similarity">
    <text evidence="1">Belongs to the prefoldin subunit beta family.</text>
</comment>
<dbReference type="FunFam" id="1.10.287.370:FF:000003">
    <property type="entry name" value="Prefoldin subunit 6"/>
    <property type="match status" value="1"/>
</dbReference>
<dbReference type="Pfam" id="PF01920">
    <property type="entry name" value="Prefoldin_2"/>
    <property type="match status" value="1"/>
</dbReference>
<reference evidence="4" key="1">
    <citation type="journal article" date="2020" name="Stud. Mycol.">
        <title>101 Dothideomycetes genomes: a test case for predicting lifestyles and emergence of pathogens.</title>
        <authorList>
            <person name="Haridas S."/>
            <person name="Albert R."/>
            <person name="Binder M."/>
            <person name="Bloem J."/>
            <person name="Labutti K."/>
            <person name="Salamov A."/>
            <person name="Andreopoulos B."/>
            <person name="Baker S."/>
            <person name="Barry K."/>
            <person name="Bills G."/>
            <person name="Bluhm B."/>
            <person name="Cannon C."/>
            <person name="Castanera R."/>
            <person name="Culley D."/>
            <person name="Daum C."/>
            <person name="Ezra D."/>
            <person name="Gonzalez J."/>
            <person name="Henrissat B."/>
            <person name="Kuo A."/>
            <person name="Liang C."/>
            <person name="Lipzen A."/>
            <person name="Lutzoni F."/>
            <person name="Magnuson J."/>
            <person name="Mondo S."/>
            <person name="Nolan M."/>
            <person name="Ohm R."/>
            <person name="Pangilinan J."/>
            <person name="Park H.-J."/>
            <person name="Ramirez L."/>
            <person name="Alfaro M."/>
            <person name="Sun H."/>
            <person name="Tritt A."/>
            <person name="Yoshinaga Y."/>
            <person name="Zwiers L.-H."/>
            <person name="Turgeon B."/>
            <person name="Goodwin S."/>
            <person name="Spatafora J."/>
            <person name="Crous P."/>
            <person name="Grigoriev I."/>
        </authorList>
    </citation>
    <scope>NUCLEOTIDE SEQUENCE</scope>
    <source>
        <strain evidence="4">CBS 101060</strain>
    </source>
</reference>
<proteinExistence type="inferred from homology"/>